<protein>
    <recommendedName>
        <fullName evidence="4">Inosine triphosphate pyrophosphatase</fullName>
    </recommendedName>
</protein>
<dbReference type="AlphaFoldDB" id="A0A8J2KIE6"/>
<sequence length="175" mass="19407">TIPFKITGGGRNRKYNFYDCSTGLKTMAEGNVKEITFVTGNQNKLREVQQILGSDFPHKLVAKAADLPEYQGEADTVSELKCPEGLHKMLLGFDDHTAYAMATLAYTDGSGEVKLFKGITEGSIVSPRGASGFGWDACFMPKGYDITYGEMPSEEKNTISHRKRAVEAMRDYFRK</sequence>
<gene>
    <name evidence="2" type="ORF">AFUS01_LOCUS24125</name>
</gene>
<organism evidence="2 3">
    <name type="scientific">Allacma fusca</name>
    <dbReference type="NCBI Taxonomy" id="39272"/>
    <lineage>
        <taxon>Eukaryota</taxon>
        <taxon>Metazoa</taxon>
        <taxon>Ecdysozoa</taxon>
        <taxon>Arthropoda</taxon>
        <taxon>Hexapoda</taxon>
        <taxon>Collembola</taxon>
        <taxon>Symphypleona</taxon>
        <taxon>Sminthuridae</taxon>
        <taxon>Allacma</taxon>
    </lineage>
</organism>
<dbReference type="PANTHER" id="PTHR11067">
    <property type="entry name" value="INOSINE TRIPHOSPHATE PYROPHOSPHATASE/HAM1 PROTEIN"/>
    <property type="match status" value="1"/>
</dbReference>
<dbReference type="OrthoDB" id="6288734at2759"/>
<dbReference type="GO" id="GO:0005737">
    <property type="term" value="C:cytoplasm"/>
    <property type="evidence" value="ECO:0007669"/>
    <property type="project" value="TreeGrafter"/>
</dbReference>
<dbReference type="CDD" id="cd00515">
    <property type="entry name" value="HAM1"/>
    <property type="match status" value="1"/>
</dbReference>
<feature type="non-terminal residue" evidence="2">
    <location>
        <position position="1"/>
    </location>
</feature>
<dbReference type="EMBL" id="CAJVCH010297846">
    <property type="protein sequence ID" value="CAG7785507.1"/>
    <property type="molecule type" value="Genomic_DNA"/>
</dbReference>
<dbReference type="Pfam" id="PF01725">
    <property type="entry name" value="Ham1p_like"/>
    <property type="match status" value="2"/>
</dbReference>
<evidence type="ECO:0000313" key="3">
    <source>
        <dbReference type="Proteomes" id="UP000708208"/>
    </source>
</evidence>
<dbReference type="PANTHER" id="PTHR11067:SF9">
    <property type="entry name" value="INOSINE TRIPHOSPHATE PYROPHOSPHATASE"/>
    <property type="match status" value="1"/>
</dbReference>
<proteinExistence type="predicted"/>
<evidence type="ECO:0000313" key="2">
    <source>
        <dbReference type="EMBL" id="CAG7785507.1"/>
    </source>
</evidence>
<comment type="caution">
    <text evidence="2">The sequence shown here is derived from an EMBL/GenBank/DDBJ whole genome shotgun (WGS) entry which is preliminary data.</text>
</comment>
<keyword evidence="3" id="KW-1185">Reference proteome</keyword>
<name>A0A8J2KIE6_9HEXA</name>
<evidence type="ECO:0008006" key="4">
    <source>
        <dbReference type="Google" id="ProtNLM"/>
    </source>
</evidence>
<keyword evidence="1" id="KW-0378">Hydrolase</keyword>
<dbReference type="GO" id="GO:0009143">
    <property type="term" value="P:nucleoside triphosphate catabolic process"/>
    <property type="evidence" value="ECO:0007669"/>
    <property type="project" value="InterPro"/>
</dbReference>
<accession>A0A8J2KIE6</accession>
<dbReference type="Proteomes" id="UP000708208">
    <property type="component" value="Unassembled WGS sequence"/>
</dbReference>
<reference evidence="2" key="1">
    <citation type="submission" date="2021-06" db="EMBL/GenBank/DDBJ databases">
        <authorList>
            <person name="Hodson N. C."/>
            <person name="Mongue J. A."/>
            <person name="Jaron S. K."/>
        </authorList>
    </citation>
    <scope>NUCLEOTIDE SEQUENCE</scope>
</reference>
<evidence type="ECO:0000256" key="1">
    <source>
        <dbReference type="ARBA" id="ARBA00022801"/>
    </source>
</evidence>
<dbReference type="InterPro" id="IPR002637">
    <property type="entry name" value="RdgB/HAM1"/>
</dbReference>
<dbReference type="GO" id="GO:0047429">
    <property type="term" value="F:nucleoside triphosphate diphosphatase activity"/>
    <property type="evidence" value="ECO:0007669"/>
    <property type="project" value="InterPro"/>
</dbReference>